<dbReference type="InterPro" id="IPR002938">
    <property type="entry name" value="FAD-bd"/>
</dbReference>
<name>A0A8H5EST4_9AGAR</name>
<evidence type="ECO:0000256" key="4">
    <source>
        <dbReference type="ARBA" id="ARBA00023002"/>
    </source>
</evidence>
<comment type="cofactor">
    <cofactor evidence="1">
        <name>FAD</name>
        <dbReference type="ChEBI" id="CHEBI:57692"/>
    </cofactor>
</comment>
<dbReference type="InterPro" id="IPR036188">
    <property type="entry name" value="FAD/NAD-bd_sf"/>
</dbReference>
<evidence type="ECO:0000313" key="6">
    <source>
        <dbReference type="EMBL" id="KAF5311125.1"/>
    </source>
</evidence>
<gene>
    <name evidence="6" type="ORF">D9619_008076</name>
</gene>
<dbReference type="Proteomes" id="UP000567179">
    <property type="component" value="Unassembled WGS sequence"/>
</dbReference>
<evidence type="ECO:0000256" key="3">
    <source>
        <dbReference type="ARBA" id="ARBA00022827"/>
    </source>
</evidence>
<dbReference type="PRINTS" id="PR00420">
    <property type="entry name" value="RNGMNOXGNASE"/>
</dbReference>
<dbReference type="Gene3D" id="3.50.50.60">
    <property type="entry name" value="FAD/NAD(P)-binding domain"/>
    <property type="match status" value="1"/>
</dbReference>
<keyword evidence="7" id="KW-1185">Reference proteome</keyword>
<organism evidence="6 7">
    <name type="scientific">Psilocybe cf. subviscida</name>
    <dbReference type="NCBI Taxonomy" id="2480587"/>
    <lineage>
        <taxon>Eukaryota</taxon>
        <taxon>Fungi</taxon>
        <taxon>Dikarya</taxon>
        <taxon>Basidiomycota</taxon>
        <taxon>Agaricomycotina</taxon>
        <taxon>Agaricomycetes</taxon>
        <taxon>Agaricomycetidae</taxon>
        <taxon>Agaricales</taxon>
        <taxon>Agaricineae</taxon>
        <taxon>Strophariaceae</taxon>
        <taxon>Psilocybe</taxon>
    </lineage>
</organism>
<feature type="domain" description="FAD-binding" evidence="5">
    <location>
        <begin position="8"/>
        <end position="371"/>
    </location>
</feature>
<dbReference type="SUPFAM" id="SSF51905">
    <property type="entry name" value="FAD/NAD(P)-binding domain"/>
    <property type="match status" value="1"/>
</dbReference>
<dbReference type="EMBL" id="JAACJJ010000057">
    <property type="protein sequence ID" value="KAF5311125.1"/>
    <property type="molecule type" value="Genomic_DNA"/>
</dbReference>
<dbReference type="GO" id="GO:0016709">
    <property type="term" value="F:oxidoreductase activity, acting on paired donors, with incorporation or reduction of molecular oxygen, NAD(P)H as one donor, and incorporation of one atom of oxygen"/>
    <property type="evidence" value="ECO:0007669"/>
    <property type="project" value="UniProtKB-ARBA"/>
</dbReference>
<keyword evidence="4" id="KW-0560">Oxidoreductase</keyword>
<dbReference type="InterPro" id="IPR050641">
    <property type="entry name" value="RIFMO-like"/>
</dbReference>
<keyword evidence="2" id="KW-0285">Flavoprotein</keyword>
<dbReference type="Pfam" id="PF01494">
    <property type="entry name" value="FAD_binding_3"/>
    <property type="match status" value="1"/>
</dbReference>
<evidence type="ECO:0000313" key="7">
    <source>
        <dbReference type="Proteomes" id="UP000567179"/>
    </source>
</evidence>
<evidence type="ECO:0000256" key="1">
    <source>
        <dbReference type="ARBA" id="ARBA00001974"/>
    </source>
</evidence>
<proteinExistence type="predicted"/>
<dbReference type="Gene3D" id="3.30.70.2450">
    <property type="match status" value="1"/>
</dbReference>
<protein>
    <recommendedName>
        <fullName evidence="5">FAD-binding domain-containing protein</fullName>
    </recommendedName>
</protein>
<dbReference type="PANTHER" id="PTHR43004">
    <property type="entry name" value="TRK SYSTEM POTASSIUM UPTAKE PROTEIN"/>
    <property type="match status" value="1"/>
</dbReference>
<evidence type="ECO:0000256" key="2">
    <source>
        <dbReference type="ARBA" id="ARBA00022630"/>
    </source>
</evidence>
<keyword evidence="3" id="KW-0274">FAD</keyword>
<accession>A0A8H5EST4</accession>
<sequence length="565" mass="61921">MSPVASPQVLIVGAGPAGLTLALALVQQDIQVRIIEKQTSLPSGRRCAIIAPRTMEMLHLLGVSKAVEKLATGPFPVTRYKLPGGIEPLRTWMMAKPEKPTSDRPYVSSVYLGQDQLEEVLRDELDKYSCPVESGSELVSLTQDDDYVEAVIRKTSDSGSALDILDVPFLVGADGLTSESDIYSVIILIHDDAGTTRGQLEIEALDGTRDEEFITADVKLEGLRDDTIHMWSVEGPSSVTILAWPASGDLFTIQIAGNIPDRGRLITDEGFLEQYFVQQTNRKDIKFQEILFLSEYNPRIGMLEKFSQERVFLVGDAAHVHTLSGGQGMNSGIQDSMNLSWKLARVIKGQAHPHILETYNEERLPVVADMLNKLPELRLSGTVNEANARAFESAGLGVQQHNKSTDQMDVNYRWSSIVQGANINTSDGTDTVGLSAGDRAPDATKLMNEGGIHSLFDVFSCSRDTIVAFQPSSEGFKQIQRLLFSISHGQDKPHLISIFPKDAEVPQDHPSDIIFSDTENHALTAYEVPGGAERTFVIRPDGVVGAIAEDAQGLQEYYARLPQMS</sequence>
<dbReference type="AlphaFoldDB" id="A0A8H5EST4"/>
<reference evidence="6 7" key="1">
    <citation type="journal article" date="2020" name="ISME J.">
        <title>Uncovering the hidden diversity of litter-decomposition mechanisms in mushroom-forming fungi.</title>
        <authorList>
            <person name="Floudas D."/>
            <person name="Bentzer J."/>
            <person name="Ahren D."/>
            <person name="Johansson T."/>
            <person name="Persson P."/>
            <person name="Tunlid A."/>
        </authorList>
    </citation>
    <scope>NUCLEOTIDE SEQUENCE [LARGE SCALE GENOMIC DNA]</scope>
    <source>
        <strain evidence="6 7">CBS 101986</strain>
    </source>
</reference>
<dbReference type="OrthoDB" id="2690153at2759"/>
<dbReference type="PANTHER" id="PTHR43004:SF19">
    <property type="entry name" value="BINDING MONOOXYGENASE, PUTATIVE (JCVI)-RELATED"/>
    <property type="match status" value="1"/>
</dbReference>
<dbReference type="GO" id="GO:0071949">
    <property type="term" value="F:FAD binding"/>
    <property type="evidence" value="ECO:0007669"/>
    <property type="project" value="InterPro"/>
</dbReference>
<evidence type="ECO:0000259" key="5">
    <source>
        <dbReference type="Pfam" id="PF01494"/>
    </source>
</evidence>
<comment type="caution">
    <text evidence="6">The sequence shown here is derived from an EMBL/GenBank/DDBJ whole genome shotgun (WGS) entry which is preliminary data.</text>
</comment>